<evidence type="ECO:0000313" key="2">
    <source>
        <dbReference type="Proteomes" id="UP000039437"/>
    </source>
</evidence>
<evidence type="ECO:0000313" key="1">
    <source>
        <dbReference type="EMBL" id="CRI15696.1"/>
    </source>
</evidence>
<reference evidence="1 2" key="1">
    <citation type="submission" date="2015-04" db="EMBL/GenBank/DDBJ databases">
        <authorList>
            <person name="Syromyatnikov M.Y."/>
            <person name="Popov V.N."/>
        </authorList>
    </citation>
    <scope>NUCLEOTIDE SEQUENCE [LARGE SCALE GENOMIC DNA]</scope>
    <source>
        <strain evidence="1 2">AH1</strain>
    </source>
</reference>
<organism evidence="1 2">
    <name type="scientific">Staphylococcus aureus</name>
    <dbReference type="NCBI Taxonomy" id="1280"/>
    <lineage>
        <taxon>Bacteria</taxon>
        <taxon>Bacillati</taxon>
        <taxon>Bacillota</taxon>
        <taxon>Bacilli</taxon>
        <taxon>Bacillales</taxon>
        <taxon>Staphylococcaceae</taxon>
        <taxon>Staphylococcus</taxon>
    </lineage>
</organism>
<name>A0A0U1MQZ1_STAAU</name>
<dbReference type="Proteomes" id="UP000039437">
    <property type="component" value="Unassembled WGS sequence"/>
</dbReference>
<dbReference type="EMBL" id="CVOQ01000028">
    <property type="protein sequence ID" value="CRI15696.1"/>
    <property type="molecule type" value="Genomic_DNA"/>
</dbReference>
<proteinExistence type="predicted"/>
<protein>
    <submittedName>
        <fullName evidence="1">Uncharacterized protein</fullName>
    </submittedName>
</protein>
<sequence>MNDALLINRMCKGKILTIKIKYFTNKVKLIYNANNAKN</sequence>
<gene>
    <name evidence="1" type="ORF">BN1321_340063</name>
</gene>
<dbReference type="AlphaFoldDB" id="A0A0U1MQZ1"/>
<accession>A0A0U1MQZ1</accession>